<dbReference type="Proteomes" id="UP001619887">
    <property type="component" value="Unassembled WGS sequence"/>
</dbReference>
<dbReference type="AlphaFoldDB" id="A0ABD2FI14"/>
<protein>
    <submittedName>
        <fullName evidence="1">Uncharacterized protein</fullName>
    </submittedName>
</protein>
<proteinExistence type="predicted"/>
<sequence>MRISTSKSEAMVLSRKPMDCPLQVGTESLPQVKEFKYLGVLFSSEGTMECEMGRRIGAGSGTAVALPHRCDEKRAEPEGKALCLPGHFRPYPHLWS</sequence>
<organism evidence="1 2">
    <name type="scientific">Pagothenia borchgrevinki</name>
    <name type="common">Bald rockcod</name>
    <name type="synonym">Trematomus borchgrevinki</name>
    <dbReference type="NCBI Taxonomy" id="8213"/>
    <lineage>
        <taxon>Eukaryota</taxon>
        <taxon>Metazoa</taxon>
        <taxon>Chordata</taxon>
        <taxon>Craniata</taxon>
        <taxon>Vertebrata</taxon>
        <taxon>Euteleostomi</taxon>
        <taxon>Actinopterygii</taxon>
        <taxon>Neopterygii</taxon>
        <taxon>Teleostei</taxon>
        <taxon>Neoteleostei</taxon>
        <taxon>Acanthomorphata</taxon>
        <taxon>Eupercaria</taxon>
        <taxon>Perciformes</taxon>
        <taxon>Notothenioidei</taxon>
        <taxon>Nototheniidae</taxon>
        <taxon>Pagothenia</taxon>
    </lineage>
</organism>
<name>A0ABD2FI14_PAGBO</name>
<comment type="caution">
    <text evidence="1">The sequence shown here is derived from an EMBL/GenBank/DDBJ whole genome shotgun (WGS) entry which is preliminary data.</text>
</comment>
<keyword evidence="2" id="KW-1185">Reference proteome</keyword>
<accession>A0ABD2FI14</accession>
<dbReference type="EMBL" id="JBIYXZ010002090">
    <property type="protein sequence ID" value="KAL3041038.1"/>
    <property type="molecule type" value="Genomic_DNA"/>
</dbReference>
<reference evidence="1 2" key="1">
    <citation type="journal article" date="2022" name="G3 (Bethesda)">
        <title>Evaluating Illumina-, Nanopore-, and PacBio-based genome assembly strategies with the bald notothen, Trematomus borchgrevinki.</title>
        <authorList>
            <person name="Rayamajhi N."/>
            <person name="Cheng C.C."/>
            <person name="Catchen J.M."/>
        </authorList>
    </citation>
    <scope>NUCLEOTIDE SEQUENCE [LARGE SCALE GENOMIC DNA]</scope>
    <source>
        <strain evidence="1">AGRC-2024</strain>
    </source>
</reference>
<evidence type="ECO:0000313" key="1">
    <source>
        <dbReference type="EMBL" id="KAL3041038.1"/>
    </source>
</evidence>
<evidence type="ECO:0000313" key="2">
    <source>
        <dbReference type="Proteomes" id="UP001619887"/>
    </source>
</evidence>
<reference evidence="1 2" key="2">
    <citation type="journal article" date="2024" name="G3 (Bethesda)">
        <title>The genome of the cryopelagic Antarctic bald notothen, Trematomus borchgrevinki.</title>
        <authorList>
            <person name="Rayamajhi N."/>
            <person name="Rivera-Colon A.G."/>
            <person name="Minhas B.F."/>
            <person name="Cheng C.C."/>
            <person name="Catchen J.M."/>
        </authorList>
    </citation>
    <scope>NUCLEOTIDE SEQUENCE [LARGE SCALE GENOMIC DNA]</scope>
    <source>
        <strain evidence="1">AGRC-2024</strain>
    </source>
</reference>
<gene>
    <name evidence="1" type="ORF">OYC64_011923</name>
</gene>